<dbReference type="EMBL" id="FUYP01000005">
    <property type="protein sequence ID" value="SKB41417.1"/>
    <property type="molecule type" value="Genomic_DNA"/>
</dbReference>
<sequence>MSGRLVFFGELLLRLTAPGNELLMQSPSLGLHVGGAEANVAIGLAHLGHDCAMVSKTPPNALGRGAVAAVRGAHVDCTAVTPHPGRMGLYFLSVGRGLRASEIVYDRAGSSFAASGAEDYDFDQLLDGARLLHLSGITPALGPRSAEAALAAARAAKRLGVPVSFDGNYRAMLWEAWDSDPRATLSELIGTADILFGNHRDLSLVLGQPFSGDGEDRRREAAEAGFAAFPSLQLIASTARHTVTADHHRIAARVDLRSGAHQTGEVDVTGIVDRIGAGDAFAAGVLHAHLTGGDAKAMAETGLALTCLKHSLPGDASRFGQADIDAFHRGGLDVRR</sequence>
<dbReference type="Gene3D" id="3.40.1190.20">
    <property type="match status" value="1"/>
</dbReference>
<dbReference type="PANTHER" id="PTHR43320:SF2">
    <property type="entry name" value="2-DEHYDRO-3-DEOXYGLUCONOKINASE_2-DEHYDRO-3-DEOXYGALACTONOKINASE"/>
    <property type="match status" value="1"/>
</dbReference>
<dbReference type="AlphaFoldDB" id="A0A1T5B2Y6"/>
<dbReference type="RefSeq" id="WP_079637683.1">
    <property type="nucleotide sequence ID" value="NZ_FUYP01000005.1"/>
</dbReference>
<evidence type="ECO:0000313" key="5">
    <source>
        <dbReference type="EMBL" id="SKB41417.1"/>
    </source>
</evidence>
<proteinExistence type="inferred from homology"/>
<evidence type="ECO:0000256" key="1">
    <source>
        <dbReference type="ARBA" id="ARBA00010688"/>
    </source>
</evidence>
<keyword evidence="2" id="KW-0808">Transferase</keyword>
<evidence type="ECO:0000256" key="3">
    <source>
        <dbReference type="ARBA" id="ARBA00022777"/>
    </source>
</evidence>
<keyword evidence="6" id="KW-1185">Reference proteome</keyword>
<comment type="similarity">
    <text evidence="1">Belongs to the carbohydrate kinase PfkB family.</text>
</comment>
<dbReference type="InterPro" id="IPR011611">
    <property type="entry name" value="PfkB_dom"/>
</dbReference>
<dbReference type="CDD" id="cd01166">
    <property type="entry name" value="KdgK"/>
    <property type="match status" value="1"/>
</dbReference>
<accession>A0A1T5B2Y6</accession>
<dbReference type="GO" id="GO:0016301">
    <property type="term" value="F:kinase activity"/>
    <property type="evidence" value="ECO:0007669"/>
    <property type="project" value="UniProtKB-KW"/>
</dbReference>
<reference evidence="6" key="1">
    <citation type="submission" date="2017-02" db="EMBL/GenBank/DDBJ databases">
        <authorList>
            <person name="Varghese N."/>
            <person name="Submissions S."/>
        </authorList>
    </citation>
    <scope>NUCLEOTIDE SEQUENCE [LARGE SCALE GENOMIC DNA]</scope>
    <source>
        <strain evidence="6">R11H</strain>
    </source>
</reference>
<evidence type="ECO:0000256" key="2">
    <source>
        <dbReference type="ARBA" id="ARBA00022679"/>
    </source>
</evidence>
<feature type="domain" description="Carbohydrate kinase PfkB" evidence="4">
    <location>
        <begin position="5"/>
        <end position="309"/>
    </location>
</feature>
<evidence type="ECO:0000313" key="6">
    <source>
        <dbReference type="Proteomes" id="UP000190044"/>
    </source>
</evidence>
<dbReference type="Pfam" id="PF00294">
    <property type="entry name" value="PfkB"/>
    <property type="match status" value="1"/>
</dbReference>
<organism evidence="5 6">
    <name type="scientific">Sphingopyxis flava</name>
    <dbReference type="NCBI Taxonomy" id="1507287"/>
    <lineage>
        <taxon>Bacteria</taxon>
        <taxon>Pseudomonadati</taxon>
        <taxon>Pseudomonadota</taxon>
        <taxon>Alphaproteobacteria</taxon>
        <taxon>Sphingomonadales</taxon>
        <taxon>Sphingomonadaceae</taxon>
        <taxon>Sphingopyxis</taxon>
    </lineage>
</organism>
<dbReference type="OrthoDB" id="9776822at2"/>
<dbReference type="SUPFAM" id="SSF53613">
    <property type="entry name" value="Ribokinase-like"/>
    <property type="match status" value="1"/>
</dbReference>
<gene>
    <name evidence="5" type="ORF">SAMN06295937_100579</name>
</gene>
<dbReference type="Proteomes" id="UP000190044">
    <property type="component" value="Unassembled WGS sequence"/>
</dbReference>
<protein>
    <submittedName>
        <fullName evidence="5">2-dehydro-3-deoxygluconokinase</fullName>
    </submittedName>
</protein>
<dbReference type="InterPro" id="IPR052700">
    <property type="entry name" value="Carb_kinase_PfkB-like"/>
</dbReference>
<dbReference type="PANTHER" id="PTHR43320">
    <property type="entry name" value="SUGAR KINASE"/>
    <property type="match status" value="1"/>
</dbReference>
<name>A0A1T5B2Y6_9SPHN</name>
<evidence type="ECO:0000259" key="4">
    <source>
        <dbReference type="Pfam" id="PF00294"/>
    </source>
</evidence>
<dbReference type="InterPro" id="IPR029056">
    <property type="entry name" value="Ribokinase-like"/>
</dbReference>
<keyword evidence="3 5" id="KW-0418">Kinase</keyword>